<accession>A0ABY7HSZ1</accession>
<gene>
    <name evidence="3" type="ORF">O1V66_05895</name>
</gene>
<evidence type="ECO:0000313" key="3">
    <source>
        <dbReference type="EMBL" id="WAT02184.1"/>
    </source>
</evidence>
<evidence type="ECO:0000259" key="2">
    <source>
        <dbReference type="Pfam" id="PF00534"/>
    </source>
</evidence>
<dbReference type="PANTHER" id="PTHR46401">
    <property type="entry name" value="GLYCOSYLTRANSFERASE WBBK-RELATED"/>
    <property type="match status" value="1"/>
</dbReference>
<dbReference type="CDD" id="cd03809">
    <property type="entry name" value="GT4_MtfB-like"/>
    <property type="match status" value="2"/>
</dbReference>
<evidence type="ECO:0000313" key="4">
    <source>
        <dbReference type="Proteomes" id="UP001164712"/>
    </source>
</evidence>
<feature type="domain" description="Glycosyl transferase family 1" evidence="2">
    <location>
        <begin position="227"/>
        <end position="382"/>
    </location>
</feature>
<evidence type="ECO:0000256" key="1">
    <source>
        <dbReference type="ARBA" id="ARBA00022679"/>
    </source>
</evidence>
<keyword evidence="4" id="KW-1185">Reference proteome</keyword>
<keyword evidence="1" id="KW-0808">Transferase</keyword>
<dbReference type="Proteomes" id="UP001164712">
    <property type="component" value="Chromosome"/>
</dbReference>
<dbReference type="PANTHER" id="PTHR46401:SF2">
    <property type="entry name" value="GLYCOSYLTRANSFERASE WBBK-RELATED"/>
    <property type="match status" value="1"/>
</dbReference>
<feature type="domain" description="Glycosyl transferase family 1" evidence="2">
    <location>
        <begin position="659"/>
        <end position="805"/>
    </location>
</feature>
<dbReference type="SUPFAM" id="SSF53756">
    <property type="entry name" value="UDP-Glycosyltransferase/glycogen phosphorylase"/>
    <property type="match status" value="2"/>
</dbReference>
<sequence>MHILIDLQGCQSESRLRGIGRYSVSLTKALIRIAPQHKISILINGMYDIDNINAVKKLYRDVIDPADMYIFSAHMPTNYSDTTNHGRLKAAQINRDHAIANINPDIVFVTSFFEGFSDNFVVSIPESKHSWKSFCICYDLIPLINPAVYLSDALFKQFYMSKIKEYENYDGVLAISYSVVEEVKKHTQVVPEKVVHISSAVDDEFHVLGLSDVERDALRAKYHIPGDFLMTIGVVEPRKNIDALIEAYGLLPEGVRAQYSLVLACQIKPHNRTYLLEVARKHGVPMEQIVFTGYLSDEDLIGLYNICRLFVFPSLHEGFGLPPLEAMKCGAATITSNATSLPEVMGWEAGMFDPRDTRAMAALMERALTDEAFHAELVTHATQQATKFSWERSAELSLAAFEQALAAPAEIEPVSNAVSLDHAIEHINAIPAFTEEDRLGTAWALAQNSFARHKKKLLVDVSVLVEHDAGTGIQRVARSVLSCLLEMNLPDYDVRPVYCHMGKNYHYANTYQDRKFGSHHGEDDAVLFCKGDLLLVLDLTAHLFPYLNTQLDKIRRTGTQVHFVVYDIIPISQPKWAAESIQQVFPGWLASLAQHADGIVCISNSVANEVRTWLDEQRDSIPVNPYLTVKNFLLGADLDASMPSKGMPENAAQILATMKQNDSFLMVSTVEPRKGYQQAFEAFDLLWRRGVKCNLIIVGKQGWAVEELVERIRNHPELDKQLFWLNGISDEFLEMLYAQSSALLVSSFAEGFGLPVIEAAQKNLPVIIRDIPVFREIAGDHATYFNGSDPAILSDAIVTWIEQAKTGNIPRSSDINWLTWRESTELLVRQLPL</sequence>
<proteinExistence type="predicted"/>
<reference evidence="3" key="1">
    <citation type="submission" date="2022-12" db="EMBL/GenBank/DDBJ databases">
        <title>Complete genome sequence of an Australian strain of Rouxiella badensis DAR84756 and resolution of the R. badensis DSM100043 and R. chamberiensis DSM28324 genomes.</title>
        <authorList>
            <person name="Paul S."/>
            <person name="Anderson P.J."/>
            <person name="Maynard G."/>
            <person name="Dyall-Smith M."/>
            <person name="Kudinha T."/>
        </authorList>
    </citation>
    <scope>NUCLEOTIDE SEQUENCE</scope>
    <source>
        <strain evidence="3">DSM 28324</strain>
    </source>
</reference>
<dbReference type="InterPro" id="IPR001296">
    <property type="entry name" value="Glyco_trans_1"/>
</dbReference>
<name>A0ABY7HSZ1_9GAMM</name>
<dbReference type="RefSeq" id="WP_045048058.1">
    <property type="nucleotide sequence ID" value="NZ_CP114058.1"/>
</dbReference>
<dbReference type="Pfam" id="PF00534">
    <property type="entry name" value="Glycos_transf_1"/>
    <property type="match status" value="2"/>
</dbReference>
<dbReference type="Gene3D" id="3.40.50.2000">
    <property type="entry name" value="Glycogen Phosphorylase B"/>
    <property type="match status" value="3"/>
</dbReference>
<dbReference type="EMBL" id="CP114058">
    <property type="protein sequence ID" value="WAT02184.1"/>
    <property type="molecule type" value="Genomic_DNA"/>
</dbReference>
<organism evidence="3 4">
    <name type="scientific">Rouxiella chamberiensis</name>
    <dbReference type="NCBI Taxonomy" id="1513468"/>
    <lineage>
        <taxon>Bacteria</taxon>
        <taxon>Pseudomonadati</taxon>
        <taxon>Pseudomonadota</taxon>
        <taxon>Gammaproteobacteria</taxon>
        <taxon>Enterobacterales</taxon>
        <taxon>Yersiniaceae</taxon>
        <taxon>Rouxiella</taxon>
    </lineage>
</organism>
<protein>
    <submittedName>
        <fullName evidence="3">Glycosyltransferase family 1 protein</fullName>
    </submittedName>
</protein>